<evidence type="ECO:0000259" key="1">
    <source>
        <dbReference type="Pfam" id="PF15638"/>
    </source>
</evidence>
<dbReference type="Pfam" id="PF15638">
    <property type="entry name" value="Tox-MPTase2"/>
    <property type="match status" value="1"/>
</dbReference>
<accession>A0ABU1E066</accession>
<dbReference type="InterPro" id="IPR022385">
    <property type="entry name" value="Rhs_assc_core"/>
</dbReference>
<dbReference type="InterPro" id="IPR028914">
    <property type="entry name" value="Tox-MPTase2_dom"/>
</dbReference>
<evidence type="ECO:0000313" key="2">
    <source>
        <dbReference type="EMBL" id="MDR4951150.1"/>
    </source>
</evidence>
<comment type="caution">
    <text evidence="2">The sequence shown here is derived from an EMBL/GenBank/DDBJ whole genome shotgun (WGS) entry which is preliminary data.</text>
</comment>
<dbReference type="Proteomes" id="UP001260959">
    <property type="component" value="Unassembled WGS sequence"/>
</dbReference>
<dbReference type="PANTHER" id="PTHR32305:SF15">
    <property type="entry name" value="PROTEIN RHSA-RELATED"/>
    <property type="match status" value="1"/>
</dbReference>
<dbReference type="Gene3D" id="2.180.10.10">
    <property type="entry name" value="RHS repeat-associated core"/>
    <property type="match status" value="1"/>
</dbReference>
<dbReference type="InterPro" id="IPR050708">
    <property type="entry name" value="T6SS_VgrG/RHS"/>
</dbReference>
<organism evidence="2 3">
    <name type="scientific">Chryseobacterium metallicongregator</name>
    <dbReference type="NCBI Taxonomy" id="3073042"/>
    <lineage>
        <taxon>Bacteria</taxon>
        <taxon>Pseudomonadati</taxon>
        <taxon>Bacteroidota</taxon>
        <taxon>Flavobacteriia</taxon>
        <taxon>Flavobacteriales</taxon>
        <taxon>Weeksellaceae</taxon>
        <taxon>Chryseobacterium group</taxon>
        <taxon>Chryseobacterium</taxon>
    </lineage>
</organism>
<dbReference type="NCBIfam" id="TIGR03696">
    <property type="entry name" value="Rhs_assc_core"/>
    <property type="match status" value="1"/>
</dbReference>
<dbReference type="PANTHER" id="PTHR32305">
    <property type="match status" value="1"/>
</dbReference>
<keyword evidence="3" id="KW-1185">Reference proteome</keyword>
<gene>
    <name evidence="2" type="ORF">REB14_02995</name>
</gene>
<feature type="domain" description="Tox-MPTase2" evidence="1">
    <location>
        <begin position="71"/>
        <end position="262"/>
    </location>
</feature>
<name>A0ABU1E066_9FLAO</name>
<sequence length="281" mass="31820">MVGCKSYKYNGKELQETGMYDYGARMYMPDLGRWGVVDPLAEKMPSWSPYAYAFDNPIRYTDPDGREPVDDHFNQFGKFLYTDNKKTNNIVIDFQNPITGSLNTAPWLSTELKDYKFNKDNAFVLANIANHYTKDAGIDLDNLKGNSTSVGVADYHFDAGKMVGKVSSYNGGEYNPDALMQANKGSKTVSLMVGNGEVSELYNDKYNMISALSHEGGKVSHLTVNPDNVNISTLDLAKEHVKVYEHQMASPIFKKTTPQFQQLMKKNYGNDKFYYEKYKQK</sequence>
<proteinExistence type="predicted"/>
<reference evidence="2 3" key="1">
    <citation type="submission" date="2023-08" db="EMBL/GenBank/DDBJ databases">
        <authorList>
            <person name="Maltman C."/>
        </authorList>
    </citation>
    <scope>NUCLEOTIDE SEQUENCE [LARGE SCALE GENOMIC DNA]</scope>
    <source>
        <strain evidence="2 3">ES2</strain>
    </source>
</reference>
<dbReference type="EMBL" id="JAVIXS010000001">
    <property type="protein sequence ID" value="MDR4951150.1"/>
    <property type="molecule type" value="Genomic_DNA"/>
</dbReference>
<evidence type="ECO:0000313" key="3">
    <source>
        <dbReference type="Proteomes" id="UP001260959"/>
    </source>
</evidence>
<protein>
    <submittedName>
        <fullName evidence="2">RHS repeat-associated core domain-containing protein</fullName>
    </submittedName>
</protein>